<name>A0A1F5RWR2_9BACT</name>
<feature type="transmembrane region" description="Helical" evidence="1">
    <location>
        <begin position="55"/>
        <end position="76"/>
    </location>
</feature>
<keyword evidence="1" id="KW-1133">Transmembrane helix</keyword>
<proteinExistence type="predicted"/>
<protein>
    <submittedName>
        <fullName evidence="2">Uncharacterized protein</fullName>
    </submittedName>
</protein>
<evidence type="ECO:0000313" key="2">
    <source>
        <dbReference type="EMBL" id="OGF18762.1"/>
    </source>
</evidence>
<accession>A0A1F5RWR2</accession>
<gene>
    <name evidence="2" type="ORF">A3D54_04090</name>
</gene>
<evidence type="ECO:0000256" key="1">
    <source>
        <dbReference type="SAM" id="Phobius"/>
    </source>
</evidence>
<dbReference type="Proteomes" id="UP000177691">
    <property type="component" value="Unassembled WGS sequence"/>
</dbReference>
<dbReference type="AlphaFoldDB" id="A0A1F5RWR2"/>
<keyword evidence="1" id="KW-0812">Transmembrane</keyword>
<comment type="caution">
    <text evidence="2">The sequence shown here is derived from an EMBL/GenBank/DDBJ whole genome shotgun (WGS) entry which is preliminary data.</text>
</comment>
<organism evidence="2 3">
    <name type="scientific">Candidatus Falkowbacteria bacterium RIFCSPHIGHO2_02_FULL_45_15</name>
    <dbReference type="NCBI Taxonomy" id="1797987"/>
    <lineage>
        <taxon>Bacteria</taxon>
        <taxon>Candidatus Falkowiibacteriota</taxon>
    </lineage>
</organism>
<dbReference type="EMBL" id="MFFU01000037">
    <property type="protein sequence ID" value="OGF18762.1"/>
    <property type="molecule type" value="Genomic_DNA"/>
</dbReference>
<reference evidence="2 3" key="1">
    <citation type="journal article" date="2016" name="Nat. Commun.">
        <title>Thousands of microbial genomes shed light on interconnected biogeochemical processes in an aquifer system.</title>
        <authorList>
            <person name="Anantharaman K."/>
            <person name="Brown C.T."/>
            <person name="Hug L.A."/>
            <person name="Sharon I."/>
            <person name="Castelle C.J."/>
            <person name="Probst A.J."/>
            <person name="Thomas B.C."/>
            <person name="Singh A."/>
            <person name="Wilkins M.J."/>
            <person name="Karaoz U."/>
            <person name="Brodie E.L."/>
            <person name="Williams K.H."/>
            <person name="Hubbard S.S."/>
            <person name="Banfield J.F."/>
        </authorList>
    </citation>
    <scope>NUCLEOTIDE SEQUENCE [LARGE SCALE GENOMIC DNA]</scope>
</reference>
<sequence length="80" mass="8726">MLFVTLSIKSEEKMETKRLPGKRTYQNECEEANDNPASTGGVGGVGQPITNSQKFFLCVCSCVVAVLLVLYFANFFGLGK</sequence>
<evidence type="ECO:0000313" key="3">
    <source>
        <dbReference type="Proteomes" id="UP000177691"/>
    </source>
</evidence>
<keyword evidence="1" id="KW-0472">Membrane</keyword>